<proteinExistence type="predicted"/>
<dbReference type="RefSeq" id="XP_031027629.1">
    <property type="nucleotide sequence ID" value="XM_031166442.1"/>
</dbReference>
<evidence type="ECO:0000313" key="2">
    <source>
        <dbReference type="Proteomes" id="UP000319731"/>
    </source>
</evidence>
<dbReference type="OrthoDB" id="2181865at2759"/>
<sequence>MNEFAETSPASPAFEESDYTTWNMDPLRTRIVYHFMMTIGELVGKLWADRDLIISPSHLAVSAWTFTAKYRDLRTEIVHNPHHTFLNSALPAARYKTMHDATTAAFNDLDKFTTSL</sequence>
<name>A0A507CED8_9FUNG</name>
<protein>
    <submittedName>
        <fullName evidence="1">Uncharacterized protein</fullName>
    </submittedName>
</protein>
<evidence type="ECO:0000313" key="1">
    <source>
        <dbReference type="EMBL" id="TPX37718.1"/>
    </source>
</evidence>
<dbReference type="AlphaFoldDB" id="A0A507CED8"/>
<dbReference type="Proteomes" id="UP000319731">
    <property type="component" value="Unassembled WGS sequence"/>
</dbReference>
<comment type="caution">
    <text evidence="1">The sequence shown here is derived from an EMBL/GenBank/DDBJ whole genome shotgun (WGS) entry which is preliminary data.</text>
</comment>
<dbReference type="EMBL" id="QEAO01000002">
    <property type="protein sequence ID" value="TPX37718.1"/>
    <property type="molecule type" value="Genomic_DNA"/>
</dbReference>
<keyword evidence="2" id="KW-1185">Reference proteome</keyword>
<organism evidence="1 2">
    <name type="scientific">Synchytrium microbalum</name>
    <dbReference type="NCBI Taxonomy" id="1806994"/>
    <lineage>
        <taxon>Eukaryota</taxon>
        <taxon>Fungi</taxon>
        <taxon>Fungi incertae sedis</taxon>
        <taxon>Chytridiomycota</taxon>
        <taxon>Chytridiomycota incertae sedis</taxon>
        <taxon>Chytridiomycetes</taxon>
        <taxon>Synchytriales</taxon>
        <taxon>Synchytriaceae</taxon>
        <taxon>Synchytrium</taxon>
    </lineage>
</organism>
<accession>A0A507CED8</accession>
<dbReference type="GeneID" id="42001739"/>
<gene>
    <name evidence="1" type="ORF">SmJEL517_g00513</name>
</gene>
<reference evidence="1 2" key="1">
    <citation type="journal article" date="2019" name="Sci. Rep.">
        <title>Comparative genomics of chytrid fungi reveal insights into the obligate biotrophic and pathogenic lifestyle of Synchytrium endobioticum.</title>
        <authorList>
            <person name="van de Vossenberg B.T.L.H."/>
            <person name="Warris S."/>
            <person name="Nguyen H.D.T."/>
            <person name="van Gent-Pelzer M.P.E."/>
            <person name="Joly D.L."/>
            <person name="van de Geest H.C."/>
            <person name="Bonants P.J.M."/>
            <person name="Smith D.S."/>
            <person name="Levesque C.A."/>
            <person name="van der Lee T.A.J."/>
        </authorList>
    </citation>
    <scope>NUCLEOTIDE SEQUENCE [LARGE SCALE GENOMIC DNA]</scope>
    <source>
        <strain evidence="1 2">JEL517</strain>
    </source>
</reference>